<dbReference type="SUPFAM" id="SSF54631">
    <property type="entry name" value="CBS-domain pair"/>
    <property type="match status" value="1"/>
</dbReference>
<dbReference type="EC" id="7.6.2.9" evidence="5"/>
<evidence type="ECO:0000256" key="3">
    <source>
        <dbReference type="ARBA" id="ARBA00022741"/>
    </source>
</evidence>
<dbReference type="AlphaFoldDB" id="A0A3A4A7X6"/>
<reference evidence="8 9" key="1">
    <citation type="submission" date="2018-09" db="EMBL/GenBank/DDBJ databases">
        <title>YIM 75507 draft genome.</title>
        <authorList>
            <person name="Tang S."/>
            <person name="Feng Y."/>
        </authorList>
    </citation>
    <scope>NUCLEOTIDE SEQUENCE [LARGE SCALE GENOMIC DNA]</scope>
    <source>
        <strain evidence="8 9">YIM 75507</strain>
    </source>
</reference>
<feature type="domain" description="ABC transporter" evidence="7">
    <location>
        <begin position="2"/>
        <end position="237"/>
    </location>
</feature>
<dbReference type="SUPFAM" id="SSF52540">
    <property type="entry name" value="P-loop containing nucleoside triphosphate hydrolases"/>
    <property type="match status" value="1"/>
</dbReference>
<feature type="compositionally biased region" description="Basic and acidic residues" evidence="6">
    <location>
        <begin position="386"/>
        <end position="396"/>
    </location>
</feature>
<dbReference type="GO" id="GO:0005524">
    <property type="term" value="F:ATP binding"/>
    <property type="evidence" value="ECO:0007669"/>
    <property type="project" value="UniProtKB-KW"/>
</dbReference>
<evidence type="ECO:0000259" key="7">
    <source>
        <dbReference type="PROSITE" id="PS50893"/>
    </source>
</evidence>
<evidence type="ECO:0000256" key="6">
    <source>
        <dbReference type="SAM" id="MobiDB-lite"/>
    </source>
</evidence>
<dbReference type="Proteomes" id="UP000265768">
    <property type="component" value="Unassembled WGS sequence"/>
</dbReference>
<dbReference type="InterPro" id="IPR027417">
    <property type="entry name" value="P-loop_NTPase"/>
</dbReference>
<dbReference type="FunFam" id="3.40.50.300:FF:000425">
    <property type="entry name" value="Probable ABC transporter, ATP-binding subunit"/>
    <property type="match status" value="1"/>
</dbReference>
<organism evidence="8 9">
    <name type="scientific">Bailinhaonella thermotolerans</name>
    <dbReference type="NCBI Taxonomy" id="1070861"/>
    <lineage>
        <taxon>Bacteria</taxon>
        <taxon>Bacillati</taxon>
        <taxon>Actinomycetota</taxon>
        <taxon>Actinomycetes</taxon>
        <taxon>Streptosporangiales</taxon>
        <taxon>Streptosporangiaceae</taxon>
        <taxon>Bailinhaonella</taxon>
    </lineage>
</organism>
<dbReference type="PROSITE" id="PS00211">
    <property type="entry name" value="ABC_TRANSPORTER_1"/>
    <property type="match status" value="1"/>
</dbReference>
<keyword evidence="2" id="KW-0813">Transport</keyword>
<evidence type="ECO:0000256" key="1">
    <source>
        <dbReference type="ARBA" id="ARBA00005417"/>
    </source>
</evidence>
<feature type="region of interest" description="Disordered" evidence="6">
    <location>
        <begin position="368"/>
        <end position="414"/>
    </location>
</feature>
<dbReference type="SMART" id="SM00382">
    <property type="entry name" value="AAA"/>
    <property type="match status" value="1"/>
</dbReference>
<keyword evidence="3" id="KW-0547">Nucleotide-binding</keyword>
<dbReference type="InterPro" id="IPR017871">
    <property type="entry name" value="ABC_transporter-like_CS"/>
</dbReference>
<comment type="similarity">
    <text evidence="1">Belongs to the ABC transporter superfamily.</text>
</comment>
<dbReference type="Pfam" id="PF00005">
    <property type="entry name" value="ABC_tran"/>
    <property type="match status" value="1"/>
</dbReference>
<dbReference type="OrthoDB" id="7838608at2"/>
<dbReference type="PROSITE" id="PS50893">
    <property type="entry name" value="ABC_TRANSPORTER_2"/>
    <property type="match status" value="1"/>
</dbReference>
<dbReference type="PANTHER" id="PTHR43117:SF4">
    <property type="entry name" value="OSMOPROTECTANT IMPORT ATP-BINDING PROTEIN OSMV"/>
    <property type="match status" value="1"/>
</dbReference>
<dbReference type="EMBL" id="QZEY01000013">
    <property type="protein sequence ID" value="RJL25126.1"/>
    <property type="molecule type" value="Genomic_DNA"/>
</dbReference>
<protein>
    <recommendedName>
        <fullName evidence="5">ABC-type quaternary amine transporter</fullName>
        <ecNumber evidence="5">7.6.2.9</ecNumber>
    </recommendedName>
</protein>
<accession>A0A3A4A7X6</accession>
<dbReference type="InterPro" id="IPR046342">
    <property type="entry name" value="CBS_dom_sf"/>
</dbReference>
<dbReference type="PANTHER" id="PTHR43117">
    <property type="entry name" value="OSMOPROTECTANT IMPORT ATP-BINDING PROTEIN OSMV"/>
    <property type="match status" value="1"/>
</dbReference>
<dbReference type="Gene3D" id="3.40.50.300">
    <property type="entry name" value="P-loop containing nucleotide triphosphate hydrolases"/>
    <property type="match status" value="1"/>
</dbReference>
<comment type="caution">
    <text evidence="8">The sequence shown here is derived from an EMBL/GenBank/DDBJ whole genome shotgun (WGS) entry which is preliminary data.</text>
</comment>
<name>A0A3A4A7X6_9ACTN</name>
<evidence type="ECO:0000256" key="2">
    <source>
        <dbReference type="ARBA" id="ARBA00022448"/>
    </source>
</evidence>
<evidence type="ECO:0000256" key="4">
    <source>
        <dbReference type="ARBA" id="ARBA00022840"/>
    </source>
</evidence>
<proteinExistence type="inferred from homology"/>
<gene>
    <name evidence="8" type="ORF">D5H75_27700</name>
</gene>
<evidence type="ECO:0000313" key="8">
    <source>
        <dbReference type="EMBL" id="RJL25126.1"/>
    </source>
</evidence>
<keyword evidence="9" id="KW-1185">Reference proteome</keyword>
<keyword evidence="4 8" id="KW-0067">ATP-binding</keyword>
<evidence type="ECO:0000256" key="5">
    <source>
        <dbReference type="ARBA" id="ARBA00066388"/>
    </source>
</evidence>
<dbReference type="RefSeq" id="WP_119929485.1">
    <property type="nucleotide sequence ID" value="NZ_QZEY01000013.1"/>
</dbReference>
<dbReference type="GO" id="GO:0016887">
    <property type="term" value="F:ATP hydrolysis activity"/>
    <property type="evidence" value="ECO:0007669"/>
    <property type="project" value="InterPro"/>
</dbReference>
<sequence length="414" mass="43896">MITFEQVTKRYADGTVAVSDLSLEAPTGRITVFVGPSGCGKTTSLRMINRMIDASSGRILIDDRDVRGVDPAELRRGIGYVIQQAGLFPHRRVLDNIATVPYLLGWDKRRARDRAAELMELVGLDAGLASRYPFQLSGGQQQRVGVARALAADPPILLMDEPFSAVDPVVRASLQDELLRLQEELHKTIVFVTHDIDEAIKLGDSIAVLRVGGRLAQLASPAELLARPADDFVAGFLGRDRGIRSLSFVPARSVRLRPVTTVSLSADVDEARRTARDAGEDWLLAVGDDGTPRGWVSPLDLPRAGTLAETPLLAFGSYDRDADSLRAALDAALLSPTGHAVALDGDGAIAGVATQRALSEALAEAAALTAPPPRPVSPGLRPDASGAHRDGEHAGGVREAPPGSMGDGREASRG</sequence>
<dbReference type="InterPro" id="IPR003593">
    <property type="entry name" value="AAA+_ATPase"/>
</dbReference>
<dbReference type="GO" id="GO:0015418">
    <property type="term" value="F:ABC-type quaternary ammonium compound transporting activity"/>
    <property type="evidence" value="ECO:0007669"/>
    <property type="project" value="UniProtKB-EC"/>
</dbReference>
<evidence type="ECO:0000313" key="9">
    <source>
        <dbReference type="Proteomes" id="UP000265768"/>
    </source>
</evidence>
<dbReference type="InterPro" id="IPR003439">
    <property type="entry name" value="ABC_transporter-like_ATP-bd"/>
</dbReference>